<comment type="catalytic activity">
    <reaction evidence="14">
        <text>a 2-oxocarboxylate + 2 oxidized [2Fe-2S]-[ferredoxin] + CoA = an acyl-CoA + 2 reduced [2Fe-2S]-[ferredoxin] + CO2 + H(+)</text>
        <dbReference type="Rhea" id="RHEA:42316"/>
        <dbReference type="Rhea" id="RHEA-COMP:10000"/>
        <dbReference type="Rhea" id="RHEA-COMP:10001"/>
        <dbReference type="ChEBI" id="CHEBI:15378"/>
        <dbReference type="ChEBI" id="CHEBI:16526"/>
        <dbReference type="ChEBI" id="CHEBI:33737"/>
        <dbReference type="ChEBI" id="CHEBI:33738"/>
        <dbReference type="ChEBI" id="CHEBI:35179"/>
        <dbReference type="ChEBI" id="CHEBI:57287"/>
        <dbReference type="ChEBI" id="CHEBI:58342"/>
        <dbReference type="EC" id="1.2.7.11"/>
    </reaction>
</comment>
<feature type="binding site" evidence="16">
    <location>
        <position position="575"/>
    </location>
    <ligand>
        <name>[4Fe-4S] cluster</name>
        <dbReference type="ChEBI" id="CHEBI:49883"/>
        <label>1</label>
    </ligand>
</feature>
<dbReference type="InterPro" id="IPR011766">
    <property type="entry name" value="TPP_enzyme_TPP-bd"/>
</dbReference>
<feature type="binding site" evidence="16">
    <location>
        <position position="572"/>
    </location>
    <ligand>
        <name>[4Fe-4S] cluster</name>
        <dbReference type="ChEBI" id="CHEBI:49883"/>
        <label>1</label>
    </ligand>
</feature>
<dbReference type="Gene3D" id="3.40.50.920">
    <property type="match status" value="1"/>
</dbReference>
<dbReference type="CDD" id="cd02008">
    <property type="entry name" value="TPP_IOR_alpha"/>
    <property type="match status" value="1"/>
</dbReference>
<evidence type="ECO:0000256" key="2">
    <source>
        <dbReference type="ARBA" id="ARBA00011238"/>
    </source>
</evidence>
<dbReference type="GO" id="GO:0046872">
    <property type="term" value="F:metal ion binding"/>
    <property type="evidence" value="ECO:0007669"/>
    <property type="project" value="UniProtKB-UniRule"/>
</dbReference>
<dbReference type="InterPro" id="IPR002880">
    <property type="entry name" value="Pyrv_Fd/Flavodoxin_OxRdtase_N"/>
</dbReference>
<dbReference type="GO" id="GO:0019164">
    <property type="term" value="F:pyruvate synthase activity"/>
    <property type="evidence" value="ECO:0007669"/>
    <property type="project" value="UniProtKB-ARBA"/>
</dbReference>
<dbReference type="InterPro" id="IPR029061">
    <property type="entry name" value="THDP-binding"/>
</dbReference>
<keyword evidence="19" id="KW-0670">Pyruvate</keyword>
<evidence type="ECO:0000256" key="15">
    <source>
        <dbReference type="PIRNR" id="PIRNR006439"/>
    </source>
</evidence>
<dbReference type="SUPFAM" id="SSF54862">
    <property type="entry name" value="4Fe-4S ferredoxins"/>
    <property type="match status" value="1"/>
</dbReference>
<keyword evidence="10 15" id="KW-0408">Iron</keyword>
<dbReference type="Pfam" id="PF01855">
    <property type="entry name" value="POR_N"/>
    <property type="match status" value="1"/>
</dbReference>
<evidence type="ECO:0000256" key="9">
    <source>
        <dbReference type="ARBA" id="ARBA00023002"/>
    </source>
</evidence>
<dbReference type="InterPro" id="IPR017721">
    <property type="entry name" value="IorA"/>
</dbReference>
<dbReference type="InterPro" id="IPR017900">
    <property type="entry name" value="4Fe4S_Fe_S_CS"/>
</dbReference>
<dbReference type="CDD" id="cd07034">
    <property type="entry name" value="TPP_PYR_PFOR_IOR-alpha_like"/>
    <property type="match status" value="1"/>
</dbReference>
<comment type="cofactor">
    <cofactor evidence="15 16">
        <name>[4Fe-4S] cluster</name>
        <dbReference type="ChEBI" id="CHEBI:49883"/>
    </cofactor>
    <text evidence="15 16">Binds 2 [4Fe-4S] clusters. In this family the first cluster has a non-standard and varying [4Fe-4S] binding motif CX(2)CX(2)CX(4-5)CP.</text>
</comment>
<comment type="subunit">
    <text evidence="2 15">Heterodimer of the IorA and IorB subunits.</text>
</comment>
<comment type="catalytic activity">
    <reaction evidence="13 15">
        <text>indole-3-pyruvate + 2 oxidized [2Fe-2S]-[ferredoxin] + CoA = (indol-3-yl)acetyl-CoA + 2 reduced [2Fe-2S]-[ferredoxin] + CO2 + H(+)</text>
        <dbReference type="Rhea" id="RHEA:12645"/>
        <dbReference type="Rhea" id="RHEA-COMP:10000"/>
        <dbReference type="Rhea" id="RHEA-COMP:10001"/>
        <dbReference type="ChEBI" id="CHEBI:15378"/>
        <dbReference type="ChEBI" id="CHEBI:16526"/>
        <dbReference type="ChEBI" id="CHEBI:17640"/>
        <dbReference type="ChEBI" id="CHEBI:33737"/>
        <dbReference type="ChEBI" id="CHEBI:33738"/>
        <dbReference type="ChEBI" id="CHEBI:57271"/>
        <dbReference type="ChEBI" id="CHEBI:57287"/>
        <dbReference type="EC" id="1.2.7.8"/>
    </reaction>
</comment>
<dbReference type="PROSITE" id="PS00198">
    <property type="entry name" value="4FE4S_FER_1"/>
    <property type="match status" value="1"/>
</dbReference>
<evidence type="ECO:0000256" key="6">
    <source>
        <dbReference type="ARBA" id="ARBA00022485"/>
    </source>
</evidence>
<name>A0A7C5YX82_9CREN</name>
<comment type="subunit">
    <text evidence="3">Heterodimer composed of an alpha and a beta subunit.</text>
</comment>
<evidence type="ECO:0000256" key="16">
    <source>
        <dbReference type="PIRSR" id="PIRSR006439-50"/>
    </source>
</evidence>
<feature type="binding site" evidence="16">
    <location>
        <position position="608"/>
    </location>
    <ligand>
        <name>[4Fe-4S] cluster</name>
        <dbReference type="ChEBI" id="CHEBI:49883"/>
        <label>1</label>
    </ligand>
</feature>
<evidence type="ECO:0000256" key="8">
    <source>
        <dbReference type="ARBA" id="ARBA00022982"/>
    </source>
</evidence>
<keyword evidence="8 15" id="KW-0249">Electron transport</keyword>
<dbReference type="Gene3D" id="3.40.50.970">
    <property type="match status" value="2"/>
</dbReference>
<evidence type="ECO:0000256" key="12">
    <source>
        <dbReference type="ARBA" id="ARBA00030514"/>
    </source>
</evidence>
<protein>
    <recommendedName>
        <fullName evidence="4 15">Indolepyruvate oxidoreductase subunit IorA</fullName>
        <shortName evidence="15">IOR</shortName>
        <ecNumber evidence="15">1.2.7.8</ecNumber>
    </recommendedName>
    <alternativeName>
        <fullName evidence="12 15">Indolepyruvate ferredoxin oxidoreductase subunit alpha</fullName>
    </alternativeName>
</protein>
<organism evidence="19">
    <name type="scientific">Ignisphaera aggregans</name>
    <dbReference type="NCBI Taxonomy" id="334771"/>
    <lineage>
        <taxon>Archaea</taxon>
        <taxon>Thermoproteota</taxon>
        <taxon>Thermoprotei</taxon>
        <taxon>Desulfurococcales</taxon>
        <taxon>Desulfurococcaceae</taxon>
        <taxon>Ignisphaera</taxon>
    </lineage>
</organism>
<dbReference type="NCBIfam" id="TIGR03336">
    <property type="entry name" value="IOR_alpha"/>
    <property type="match status" value="1"/>
</dbReference>
<keyword evidence="7 15" id="KW-0479">Metal-binding</keyword>
<accession>A0A7C5YX82</accession>
<dbReference type="AlphaFoldDB" id="A0A7C5YX82"/>
<proteinExistence type="predicted"/>
<evidence type="ECO:0000256" key="13">
    <source>
        <dbReference type="ARBA" id="ARBA00048332"/>
    </source>
</evidence>
<dbReference type="PANTHER" id="PTHR43710">
    <property type="entry name" value="2-HYDROXYACYL-COA LYASE"/>
    <property type="match status" value="1"/>
</dbReference>
<keyword evidence="11 15" id="KW-0411">Iron-sulfur</keyword>
<comment type="function">
    <text evidence="1 15">Catalyzes the ferredoxin-dependent oxidative decarboxylation of arylpyruvates.</text>
</comment>
<evidence type="ECO:0000256" key="1">
    <source>
        <dbReference type="ARBA" id="ARBA00002995"/>
    </source>
</evidence>
<dbReference type="InterPro" id="IPR009014">
    <property type="entry name" value="Transketo_C/PFOR_II"/>
</dbReference>
<feature type="binding site" evidence="16">
    <location>
        <position position="601"/>
    </location>
    <ligand>
        <name>[4Fe-4S] cluster</name>
        <dbReference type="ChEBI" id="CHEBI:49883"/>
        <label>2</label>
    </ligand>
</feature>
<keyword evidence="6 15" id="KW-0004">4Fe-4S</keyword>
<dbReference type="InterPro" id="IPR017896">
    <property type="entry name" value="4Fe4S_Fe-S-bd"/>
</dbReference>
<dbReference type="GO" id="GO:0043805">
    <property type="term" value="F:indolepyruvate ferredoxin oxidoreductase activity"/>
    <property type="evidence" value="ECO:0007669"/>
    <property type="project" value="UniProtKB-UniRule"/>
</dbReference>
<gene>
    <name evidence="19" type="primary">iorA</name>
    <name evidence="19" type="ORF">ENL47_07945</name>
    <name evidence="18" type="ORF">ENM84_01670</name>
</gene>
<evidence type="ECO:0000256" key="5">
    <source>
        <dbReference type="ARBA" id="ARBA00022448"/>
    </source>
</evidence>
<evidence type="ECO:0000256" key="10">
    <source>
        <dbReference type="ARBA" id="ARBA00023004"/>
    </source>
</evidence>
<feature type="binding site" evidence="16">
    <location>
        <position position="598"/>
    </location>
    <ligand>
        <name>[4Fe-4S] cluster</name>
        <dbReference type="ChEBI" id="CHEBI:49883"/>
        <label>2</label>
    </ligand>
</feature>
<dbReference type="InterPro" id="IPR045025">
    <property type="entry name" value="HACL1-like"/>
</dbReference>
<keyword evidence="5 15" id="KW-0813">Transport</keyword>
<evidence type="ECO:0000256" key="3">
    <source>
        <dbReference type="ARBA" id="ARBA00011631"/>
    </source>
</evidence>
<evidence type="ECO:0000313" key="19">
    <source>
        <dbReference type="EMBL" id="HHR96715.1"/>
    </source>
</evidence>
<reference evidence="19" key="1">
    <citation type="journal article" date="2020" name="mSystems">
        <title>Genome- and Community-Level Interaction Insights into Carbon Utilization and Element Cycling Functions of Hydrothermarchaeota in Hydrothermal Sediment.</title>
        <authorList>
            <person name="Zhou Z."/>
            <person name="Liu Y."/>
            <person name="Xu W."/>
            <person name="Pan J."/>
            <person name="Luo Z.H."/>
            <person name="Li M."/>
        </authorList>
    </citation>
    <scope>NUCLEOTIDE SEQUENCE [LARGE SCALE GENOMIC DNA]</scope>
    <source>
        <strain evidence="19">SpSt-1</strain>
        <strain evidence="18">SpSt-1121</strain>
    </source>
</reference>
<feature type="domain" description="4Fe-4S ferredoxin-type" evidence="17">
    <location>
        <begin position="560"/>
        <end position="582"/>
    </location>
</feature>
<dbReference type="EMBL" id="DRUB01000155">
    <property type="protein sequence ID" value="HHR96715.1"/>
    <property type="molecule type" value="Genomic_DNA"/>
</dbReference>
<evidence type="ECO:0000256" key="14">
    <source>
        <dbReference type="ARBA" id="ARBA00048893"/>
    </source>
</evidence>
<evidence type="ECO:0000256" key="7">
    <source>
        <dbReference type="ARBA" id="ARBA00022723"/>
    </source>
</evidence>
<dbReference type="GO" id="GO:0030976">
    <property type="term" value="F:thiamine pyrophosphate binding"/>
    <property type="evidence" value="ECO:0007669"/>
    <property type="project" value="InterPro"/>
</dbReference>
<keyword evidence="9 15" id="KW-0560">Oxidoreductase</keyword>
<evidence type="ECO:0000256" key="11">
    <source>
        <dbReference type="ARBA" id="ARBA00023014"/>
    </source>
</evidence>
<dbReference type="EMBL" id="DRZI01000062">
    <property type="protein sequence ID" value="HHP81354.1"/>
    <property type="molecule type" value="Genomic_DNA"/>
</dbReference>
<feature type="binding site" evidence="16">
    <location>
        <position position="581"/>
    </location>
    <ligand>
        <name>[4Fe-4S] cluster</name>
        <dbReference type="ChEBI" id="CHEBI:49883"/>
        <label>2</label>
    </ligand>
</feature>
<dbReference type="FunFam" id="3.40.50.970:FF:000039">
    <property type="entry name" value="Indolepyruvate oxidoreductase subunit IorA"/>
    <property type="match status" value="1"/>
</dbReference>
<dbReference type="SUPFAM" id="SSF52922">
    <property type="entry name" value="TK C-terminal domain-like"/>
    <property type="match status" value="1"/>
</dbReference>
<dbReference type="Pfam" id="PF13237">
    <property type="entry name" value="Fer4_10"/>
    <property type="match status" value="1"/>
</dbReference>
<evidence type="ECO:0000313" key="18">
    <source>
        <dbReference type="EMBL" id="HHP81354.1"/>
    </source>
</evidence>
<dbReference type="PROSITE" id="PS51379">
    <property type="entry name" value="4FE4S_FER_2"/>
    <property type="match status" value="2"/>
</dbReference>
<dbReference type="Gene3D" id="3.30.70.20">
    <property type="match status" value="1"/>
</dbReference>
<dbReference type="SUPFAM" id="SSF52518">
    <property type="entry name" value="Thiamin diphosphate-binding fold (THDP-binding)"/>
    <property type="match status" value="2"/>
</dbReference>
<dbReference type="EC" id="1.2.7.8" evidence="15"/>
<dbReference type="GO" id="GO:0051539">
    <property type="term" value="F:4 iron, 4 sulfur cluster binding"/>
    <property type="evidence" value="ECO:0007669"/>
    <property type="project" value="UniProtKB-UniRule"/>
</dbReference>
<dbReference type="PIRSF" id="PIRSF006439">
    <property type="entry name" value="Indolepyruvate_ferr_oxidored"/>
    <property type="match status" value="1"/>
</dbReference>
<dbReference type="PANTHER" id="PTHR43710:SF7">
    <property type="entry name" value="INDOLEPYRUVATE OXIDOREDUCTASE SUBUNIT IORA"/>
    <property type="match status" value="1"/>
</dbReference>
<feature type="binding site" evidence="16">
    <location>
        <position position="604"/>
    </location>
    <ligand>
        <name>[4Fe-4S] cluster</name>
        <dbReference type="ChEBI" id="CHEBI:49883"/>
        <label>2</label>
    </ligand>
</feature>
<evidence type="ECO:0000259" key="17">
    <source>
        <dbReference type="PROSITE" id="PS51379"/>
    </source>
</evidence>
<dbReference type="GO" id="GO:0018491">
    <property type="term" value="F:2-oxobutyrate synthase activity"/>
    <property type="evidence" value="ECO:0007669"/>
    <property type="project" value="UniProtKB-ARBA"/>
</dbReference>
<evidence type="ECO:0000256" key="4">
    <source>
        <dbReference type="ARBA" id="ARBA00017710"/>
    </source>
</evidence>
<dbReference type="Pfam" id="PF02775">
    <property type="entry name" value="TPP_enzyme_C"/>
    <property type="match status" value="1"/>
</dbReference>
<feature type="domain" description="4Fe-4S ferredoxin-type" evidence="17">
    <location>
        <begin position="589"/>
        <end position="617"/>
    </location>
</feature>
<feature type="binding site" evidence="16">
    <location>
        <position position="569"/>
    </location>
    <ligand>
        <name>[4Fe-4S] cluster</name>
        <dbReference type="ChEBI" id="CHEBI:49883"/>
        <label>1</label>
    </ligand>
</feature>
<sequence>MSRPKSEILGEPDSTVLLLGNEAIARGAIEYGIGVAAAYPGTPSSEIVEALAKISKELGIYVEWSVNEKTAFEVAYAAAMSGVPSLTAMKHVGLNVASDPLMSSAYTGVKAGFIIVTADDPYMHSSQNEQDNRWYGLHAYIPVLEPSNPQEAKDLTFLSLELSERFNHPFILRSVTRVSHVRAPVKLGVIRPPRTLGSFPREPEKWAVIPSNARKMKFRVIEKWRAIEEVLADVPQNRVEDEGTFMVVASGIGYSYAKDSIRLLRKKVKLLKISTPVPLPRKLIERALDGVEKILVVEETDPVVEIQLKSILYDVKQQIEIHGEDVIGRIGELTIDRVVQALAKLLGENWVPPQPIKVDIEVPPRPPILCSGCPHRATFYALKKAAKSLGIDPIYTGDIGCYSLGISPPFNVQDTIINMGGSIGLANGFSHTIRDRPVVAIIGDSTFFHAGIPPMVNAIYNGSSMVILVLDNETTGMTGFQPHPGTGIRAGGERGKRIFIEDIAKAAGADFIAVFDPYSIDEAIDAIVKGLKIAVNGGVAVLISRRMCSLLASRLGLLKGTYTIDVDRCIGCLLCIKSLACPAILNEGGKPYIAEFICRGCGVCARICPVKAVVKKN</sequence>
<comment type="caution">
    <text evidence="19">The sequence shown here is derived from an EMBL/GenBank/DDBJ whole genome shotgun (WGS) entry which is preliminary data.</text>
</comment>